<comment type="caution">
    <text evidence="15">The sequence shown here is derived from an EMBL/GenBank/DDBJ whole genome shotgun (WGS) entry which is preliminary data.</text>
</comment>
<dbReference type="GO" id="GO:0016020">
    <property type="term" value="C:membrane"/>
    <property type="evidence" value="ECO:0007669"/>
    <property type="project" value="UniProtKB-SubCell"/>
</dbReference>
<dbReference type="InterPro" id="IPR053958">
    <property type="entry name" value="HMGCR/SNAP/NPC1-like_SSD"/>
</dbReference>
<dbReference type="PANTHER" id="PTHR45727:SF2">
    <property type="entry name" value="NPC INTRACELLULAR CHOLESTEROL TRANSPORTER 1"/>
    <property type="match status" value="1"/>
</dbReference>
<proteinExistence type="inferred from homology"/>
<evidence type="ECO:0000313" key="15">
    <source>
        <dbReference type="EMBL" id="POY73867.1"/>
    </source>
</evidence>
<feature type="transmembrane region" description="Helical" evidence="12">
    <location>
        <begin position="1380"/>
        <end position="1400"/>
    </location>
</feature>
<keyword evidence="4 12" id="KW-0812">Transmembrane</keyword>
<dbReference type="Pfam" id="PF12349">
    <property type="entry name" value="Sterol-sensing"/>
    <property type="match status" value="1"/>
</dbReference>
<dbReference type="GO" id="GO:0015918">
    <property type="term" value="P:sterol transport"/>
    <property type="evidence" value="ECO:0007669"/>
    <property type="project" value="TreeGrafter"/>
</dbReference>
<dbReference type="PROSITE" id="PS50156">
    <property type="entry name" value="SSD"/>
    <property type="match status" value="1"/>
</dbReference>
<name>A0A2S5BAT1_9BASI</name>
<feature type="transmembrane region" description="Helical" evidence="12">
    <location>
        <begin position="1407"/>
        <end position="1429"/>
    </location>
</feature>
<evidence type="ECO:0000256" key="13">
    <source>
        <dbReference type="SAM" id="SignalP"/>
    </source>
</evidence>
<evidence type="ECO:0000256" key="5">
    <source>
        <dbReference type="ARBA" id="ARBA00022729"/>
    </source>
</evidence>
<dbReference type="Proteomes" id="UP000237144">
    <property type="component" value="Unassembled WGS sequence"/>
</dbReference>
<dbReference type="STRING" id="741276.A0A2S5BAT1"/>
<feature type="transmembrane region" description="Helical" evidence="12">
    <location>
        <begin position="830"/>
        <end position="846"/>
    </location>
</feature>
<feature type="compositionally biased region" description="Low complexity" evidence="11">
    <location>
        <begin position="462"/>
        <end position="487"/>
    </location>
</feature>
<feature type="transmembrane region" description="Helical" evidence="12">
    <location>
        <begin position="323"/>
        <end position="344"/>
    </location>
</feature>
<dbReference type="Gene3D" id="1.20.1640.10">
    <property type="entry name" value="Multidrug efflux transporter AcrB transmembrane domain"/>
    <property type="match status" value="2"/>
</dbReference>
<feature type="transmembrane region" description="Helical" evidence="12">
    <location>
        <begin position="934"/>
        <end position="954"/>
    </location>
</feature>
<dbReference type="PANTHER" id="PTHR45727">
    <property type="entry name" value="NPC INTRACELLULAR CHOLESTEROL TRANSPORTER 1"/>
    <property type="match status" value="1"/>
</dbReference>
<dbReference type="SUPFAM" id="SSF82866">
    <property type="entry name" value="Multidrug efflux transporter AcrB transmembrane domain"/>
    <property type="match status" value="2"/>
</dbReference>
<dbReference type="FunFam" id="1.20.1640.10:FF:000029">
    <property type="entry name" value="Putative Patched sphingolipid transporter"/>
    <property type="match status" value="1"/>
</dbReference>
<reference evidence="15 16" key="1">
    <citation type="journal article" date="2018" name="Front. Microbiol.">
        <title>Prospects for Fungal Bioremediation of Acidic Radioactive Waste Sites: Characterization and Genome Sequence of Rhodotorula taiwanensis MD1149.</title>
        <authorList>
            <person name="Tkavc R."/>
            <person name="Matrosova V.Y."/>
            <person name="Grichenko O.E."/>
            <person name="Gostincar C."/>
            <person name="Volpe R.P."/>
            <person name="Klimenkova P."/>
            <person name="Gaidamakova E.K."/>
            <person name="Zhou C.E."/>
            <person name="Stewart B.J."/>
            <person name="Lyman M.G."/>
            <person name="Malfatti S.A."/>
            <person name="Rubinfeld B."/>
            <person name="Courtot M."/>
            <person name="Singh J."/>
            <person name="Dalgard C.L."/>
            <person name="Hamilton T."/>
            <person name="Frey K.G."/>
            <person name="Gunde-Cimerman N."/>
            <person name="Dugan L."/>
            <person name="Daly M.J."/>
        </authorList>
    </citation>
    <scope>NUCLEOTIDE SEQUENCE [LARGE SCALE GENOMIC DNA]</scope>
    <source>
        <strain evidence="15 16">MD1149</strain>
    </source>
</reference>
<evidence type="ECO:0000256" key="12">
    <source>
        <dbReference type="SAM" id="Phobius"/>
    </source>
</evidence>
<feature type="domain" description="SSD" evidence="14">
    <location>
        <begin position="892"/>
        <end position="1050"/>
    </location>
</feature>
<feature type="transmembrane region" description="Helical" evidence="12">
    <location>
        <begin position="1025"/>
        <end position="1050"/>
    </location>
</feature>
<feature type="compositionally biased region" description="Low complexity" evidence="11">
    <location>
        <begin position="421"/>
        <end position="432"/>
    </location>
</feature>
<evidence type="ECO:0000256" key="4">
    <source>
        <dbReference type="ARBA" id="ARBA00022692"/>
    </source>
</evidence>
<feature type="transmembrane region" description="Helical" evidence="12">
    <location>
        <begin position="1104"/>
        <end position="1121"/>
    </location>
</feature>
<feature type="transmembrane region" description="Helical" evidence="12">
    <location>
        <begin position="1457"/>
        <end position="1480"/>
    </location>
</feature>
<evidence type="ECO:0000256" key="9">
    <source>
        <dbReference type="ARBA" id="ARBA00023157"/>
    </source>
</evidence>
<keyword evidence="9" id="KW-1015">Disulfide bond</keyword>
<keyword evidence="3" id="KW-0813">Transport</keyword>
<evidence type="ECO:0000256" key="11">
    <source>
        <dbReference type="SAM" id="MobiDB-lite"/>
    </source>
</evidence>
<comment type="similarity">
    <text evidence="2">Belongs to the patched family.</text>
</comment>
<keyword evidence="8 12" id="KW-0472">Membrane</keyword>
<dbReference type="GO" id="GO:0032934">
    <property type="term" value="F:sterol binding"/>
    <property type="evidence" value="ECO:0007669"/>
    <property type="project" value="TreeGrafter"/>
</dbReference>
<evidence type="ECO:0000256" key="10">
    <source>
        <dbReference type="ARBA" id="ARBA00023180"/>
    </source>
</evidence>
<feature type="transmembrane region" description="Helical" evidence="12">
    <location>
        <begin position="905"/>
        <end position="928"/>
    </location>
</feature>
<evidence type="ECO:0000256" key="8">
    <source>
        <dbReference type="ARBA" id="ARBA00023136"/>
    </source>
</evidence>
<accession>A0A2S5BAT1</accession>
<dbReference type="EMBL" id="PJQD01000033">
    <property type="protein sequence ID" value="POY73867.1"/>
    <property type="molecule type" value="Genomic_DNA"/>
</dbReference>
<keyword evidence="10" id="KW-0325">Glycoprotein</keyword>
<evidence type="ECO:0000256" key="1">
    <source>
        <dbReference type="ARBA" id="ARBA00004141"/>
    </source>
</evidence>
<dbReference type="InterPro" id="IPR053956">
    <property type="entry name" value="NPC1_MLD"/>
</dbReference>
<sequence length="1557" mass="167591">MRSFQRLDVALSLSLIGSAAATVDSDPRNAVPAPLHLASTDRSPTSRTAAPEVEFRREQGRCTMRDSCGRKSIFGGEIPCPDNGLATRHDDDDDKEYLALLGKVCGDDFSTTTCCTAGQLEILESSLQQAEPLIALCPACKLNFRHFFCALACSPDQSLFLTVTTTQSLTKDGKPTVAVKSIDYAVSDEFGSGFFESCRNVKFGATNGYAMDLIGGGAQDWLAFLRYMGQERALGSPFQIDFPAPSGQLAPLSSASNTHPTTAFSAASPPRPFDDVPLACNSSDPAVRCACPDCPPTCATLPARLSSRERYERRCRVGKMDCFPFALVIIYAVALAVAGAWGLYRLATGRNRTWGDGDLDDVDGAIRLAEDEDAMLPPAGLSSYDDESTWTRLRRQLSLASLRRSNGNSKKSPRTSVAQATRSRSSTDSTIRGNNGVHEDATGRIGSRAGRPRGDTGGSDTSPSVGAGGSSRSRSTHAGSTSSQSHGISLVNAEETAAQSQPKTYRFNNILSEFFYRLGWYCASNPFLVLAISLAVCGLANAGWARFEIETDPVRLWVAPGSEIALQKERFDRAFGPFYRTEQIFFSVAPARLRQVDEGDENDDASDLAPWNPVDEPVLSFETLQFLLSVEQDIRALRSTPRNLSLASVCFAPTSPSPDGIATSADDCVVESVLGYFQNSLDDVTPDDWAERLDACTSSPVSCLPTFGQPLNPKLVLGGVPDGSPTSQARAAIITYVVSNSLDPEVVQRAEEWEATLKGYLRALAQPSGEAAQRNLRVSWSVGTSLEEELNAATNTDIPIVVLSYLVMFAYVSVSLGGSASGCIRTIGRLCLLTAAGIISGATWIFRSVQRSFRGGQIRLEEDAPDGSGVRGRSNSLSHSLAAGSLSGLGAYFKRQVLVDSKFLLGLWGIVIVLLSISTSAALCSAAGVKVTLVIAEAIPFLVLAIGVDNVFLISHELDRHNAQVRTGPQASLADDEDEDARLAPEERVARTMARMGPSILMSASCQTVAFGLGALVGMPAVRNFAIYAAGAVLVNAALQLTVFVSALTIDLRRVEANRIDCFPCFKVASAAPADTAFSSHESILSRFVRTTYAPNLLRPATRVFVLAFFAGGFVLSWIGARHVSLGLDQRLALPSSSHLVGYFDAVDAYLDVGPPVYFVVDGLNSTARPNERKLCARFSTCEQLSVANVLEAERKRPEVSYLAEPPAVWIDDFIAWTNPALEDCCRVRRASPTTFCSPADSDALFDGLPEDEDFMRYVRHWLESPTDEACPLGGRASYSTALSLSSAREDIEASHFRTYHSPLKTQDDFIEALAAAQRISAELSKRTGARVYPYSLFYVFFASYSTIRSMARAVLTLALTAVWIIGSIFLGSIRTAGLVTMTVFLTLLSVVGVMGVWDVSLNPLSLVNLVISVGIAVEFSAHISRAFMGSTEGGLPVPLSKTRHDRTVRTARALDAVGASTISGIGATKLIGITVLFFTQSRLLRTYYAKVWLATIVSSALHGLVLLPVLLSLYGSSGYALTTQDGDGDWIIGSVERRYAARPYEDDLDSLDSDED</sequence>
<evidence type="ECO:0000256" key="3">
    <source>
        <dbReference type="ARBA" id="ARBA00022448"/>
    </source>
</evidence>
<feature type="chain" id="PRO_5015428649" description="SSD domain-containing protein" evidence="13">
    <location>
        <begin position="22"/>
        <end position="1557"/>
    </location>
</feature>
<keyword evidence="16" id="KW-1185">Reference proteome</keyword>
<dbReference type="Pfam" id="PF16414">
    <property type="entry name" value="NPC1_N"/>
    <property type="match status" value="1"/>
</dbReference>
<evidence type="ECO:0000259" key="14">
    <source>
        <dbReference type="PROSITE" id="PS50156"/>
    </source>
</evidence>
<keyword evidence="7" id="KW-0445">Lipid transport</keyword>
<feature type="transmembrane region" description="Helical" evidence="12">
    <location>
        <begin position="1355"/>
        <end position="1374"/>
    </location>
</feature>
<evidence type="ECO:0000313" key="16">
    <source>
        <dbReference type="Proteomes" id="UP000237144"/>
    </source>
</evidence>
<gene>
    <name evidence="15" type="ORF">BMF94_3037</name>
</gene>
<comment type="subcellular location">
    <subcellularLocation>
        <location evidence="1">Membrane</location>
        <topology evidence="1">Multi-pass membrane protein</topology>
    </subcellularLocation>
</comment>
<feature type="transmembrane region" description="Helical" evidence="12">
    <location>
        <begin position="1332"/>
        <end position="1348"/>
    </location>
</feature>
<feature type="compositionally biased region" description="Polar residues" evidence="11">
    <location>
        <begin position="406"/>
        <end position="420"/>
    </location>
</feature>
<feature type="signal peptide" evidence="13">
    <location>
        <begin position="1"/>
        <end position="21"/>
    </location>
</feature>
<feature type="region of interest" description="Disordered" evidence="11">
    <location>
        <begin position="24"/>
        <end position="50"/>
    </location>
</feature>
<keyword evidence="6 12" id="KW-1133">Transmembrane helix</keyword>
<evidence type="ECO:0000256" key="7">
    <source>
        <dbReference type="ARBA" id="ARBA00023055"/>
    </source>
</evidence>
<feature type="transmembrane region" description="Helical" evidence="12">
    <location>
        <begin position="1000"/>
        <end position="1019"/>
    </location>
</feature>
<evidence type="ECO:0000256" key="6">
    <source>
        <dbReference type="ARBA" id="ARBA00022989"/>
    </source>
</evidence>
<keyword evidence="5 13" id="KW-0732">Signal</keyword>
<feature type="transmembrane region" description="Helical" evidence="12">
    <location>
        <begin position="798"/>
        <end position="818"/>
    </location>
</feature>
<evidence type="ECO:0000256" key="2">
    <source>
        <dbReference type="ARBA" id="ARBA00005585"/>
    </source>
</evidence>
<dbReference type="Pfam" id="PF22314">
    <property type="entry name" value="NPC1_MLD"/>
    <property type="match status" value="1"/>
</dbReference>
<feature type="region of interest" description="Disordered" evidence="11">
    <location>
        <begin position="401"/>
        <end position="487"/>
    </location>
</feature>
<feature type="transmembrane region" description="Helical" evidence="12">
    <location>
        <begin position="1492"/>
        <end position="1515"/>
    </location>
</feature>
<dbReference type="InterPro" id="IPR032190">
    <property type="entry name" value="NPC1_N"/>
</dbReference>
<dbReference type="OrthoDB" id="6510177at2759"/>
<protein>
    <recommendedName>
        <fullName evidence="14">SSD domain-containing protein</fullName>
    </recommendedName>
</protein>
<dbReference type="InterPro" id="IPR000731">
    <property type="entry name" value="SSD"/>
</dbReference>
<organism evidence="15 16">
    <name type="scientific">Rhodotorula taiwanensis</name>
    <dbReference type="NCBI Taxonomy" id="741276"/>
    <lineage>
        <taxon>Eukaryota</taxon>
        <taxon>Fungi</taxon>
        <taxon>Dikarya</taxon>
        <taxon>Basidiomycota</taxon>
        <taxon>Pucciniomycotina</taxon>
        <taxon>Microbotryomycetes</taxon>
        <taxon>Sporidiobolales</taxon>
        <taxon>Sporidiobolaceae</taxon>
        <taxon>Rhodotorula</taxon>
    </lineage>
</organism>